<sequence>MLRTQIRRYSVKDIPFEAVPRNRYNQSRSAFNFKPKATPGLVHNPSHAIFQPSQRTPRAFLPPSDPRLKLKDVLSMSREDVEECPLIYNASQREYDLTPEIVSEIVELRTQDPATWTVGKLAKKFGIEQHKVNVLTATVSKERKTQLEGELNDIKTKWSRNKLKGRNDRSKRKQMWLRNEF</sequence>
<dbReference type="EMBL" id="JAHMUF010000013">
    <property type="protein sequence ID" value="KAG7193264.1"/>
    <property type="molecule type" value="Genomic_DNA"/>
</dbReference>
<evidence type="ECO:0000313" key="2">
    <source>
        <dbReference type="Proteomes" id="UP000790833"/>
    </source>
</evidence>
<organism evidence="1 2">
    <name type="scientific">Scheffersomyces spartinae</name>
    <dbReference type="NCBI Taxonomy" id="45513"/>
    <lineage>
        <taxon>Eukaryota</taxon>
        <taxon>Fungi</taxon>
        <taxon>Dikarya</taxon>
        <taxon>Ascomycota</taxon>
        <taxon>Saccharomycotina</taxon>
        <taxon>Pichiomycetes</taxon>
        <taxon>Debaryomycetaceae</taxon>
        <taxon>Scheffersomyces</taxon>
    </lineage>
</organism>
<dbReference type="PANTHER" id="PTHR28266">
    <property type="entry name" value="54S RIBOSOMAL PROTEIN L20, MITOCHONDRIAL"/>
    <property type="match status" value="1"/>
</dbReference>
<dbReference type="Proteomes" id="UP000790833">
    <property type="component" value="Unassembled WGS sequence"/>
</dbReference>
<reference evidence="1" key="1">
    <citation type="submission" date="2021-03" db="EMBL/GenBank/DDBJ databases">
        <authorList>
            <person name="Palmer J.M."/>
        </authorList>
    </citation>
    <scope>NUCLEOTIDE SEQUENCE</scope>
    <source>
        <strain evidence="1">ARV_011</strain>
    </source>
</reference>
<name>A0A9P7V8R0_9ASCO</name>
<comment type="caution">
    <text evidence="1">The sequence shown here is derived from an EMBL/GenBank/DDBJ whole genome shotgun (WGS) entry which is preliminary data.</text>
</comment>
<evidence type="ECO:0000313" key="1">
    <source>
        <dbReference type="EMBL" id="KAG7193264.1"/>
    </source>
</evidence>
<dbReference type="GeneID" id="66114401"/>
<dbReference type="RefSeq" id="XP_043048812.1">
    <property type="nucleotide sequence ID" value="XM_043191840.1"/>
</dbReference>
<proteinExistence type="predicted"/>
<dbReference type="PANTHER" id="PTHR28266:SF1">
    <property type="entry name" value="LARGE RIBOSOMAL SUBUNIT PROTEIN ML58"/>
    <property type="match status" value="1"/>
</dbReference>
<keyword evidence="2" id="KW-1185">Reference proteome</keyword>
<dbReference type="GO" id="GO:0003735">
    <property type="term" value="F:structural constituent of ribosome"/>
    <property type="evidence" value="ECO:0007669"/>
    <property type="project" value="TreeGrafter"/>
</dbReference>
<dbReference type="OrthoDB" id="6021263at2759"/>
<dbReference type="GO" id="GO:0005762">
    <property type="term" value="C:mitochondrial large ribosomal subunit"/>
    <property type="evidence" value="ECO:0007669"/>
    <property type="project" value="TreeGrafter"/>
</dbReference>
<dbReference type="InterPro" id="IPR024388">
    <property type="entry name" value="Ribosomal_mL58"/>
</dbReference>
<gene>
    <name evidence="1" type="ORF">KQ657_001027</name>
</gene>
<dbReference type="AlphaFoldDB" id="A0A9P7V8R0"/>
<accession>A0A9P7V8R0</accession>
<dbReference type="Pfam" id="PF12824">
    <property type="entry name" value="MRP-L20"/>
    <property type="match status" value="1"/>
</dbReference>
<protein>
    <submittedName>
        <fullName evidence="1">Uncharacterized protein</fullName>
    </submittedName>
</protein>